<evidence type="ECO:0000256" key="1">
    <source>
        <dbReference type="SAM" id="MobiDB-lite"/>
    </source>
</evidence>
<accession>A0AAD6Z1X2</accession>
<keyword evidence="4" id="KW-1185">Reference proteome</keyword>
<gene>
    <name evidence="3" type="ORF">DFH08DRAFT_1089225</name>
</gene>
<evidence type="ECO:0000256" key="2">
    <source>
        <dbReference type="SAM" id="SignalP"/>
    </source>
</evidence>
<reference evidence="3" key="1">
    <citation type="submission" date="2023-03" db="EMBL/GenBank/DDBJ databases">
        <title>Massive genome expansion in bonnet fungi (Mycena s.s.) driven by repeated elements and novel gene families across ecological guilds.</title>
        <authorList>
            <consortium name="Lawrence Berkeley National Laboratory"/>
            <person name="Harder C.B."/>
            <person name="Miyauchi S."/>
            <person name="Viragh M."/>
            <person name="Kuo A."/>
            <person name="Thoen E."/>
            <person name="Andreopoulos B."/>
            <person name="Lu D."/>
            <person name="Skrede I."/>
            <person name="Drula E."/>
            <person name="Henrissat B."/>
            <person name="Morin E."/>
            <person name="Kohler A."/>
            <person name="Barry K."/>
            <person name="LaButti K."/>
            <person name="Morin E."/>
            <person name="Salamov A."/>
            <person name="Lipzen A."/>
            <person name="Mereny Z."/>
            <person name="Hegedus B."/>
            <person name="Baldrian P."/>
            <person name="Stursova M."/>
            <person name="Weitz H."/>
            <person name="Taylor A."/>
            <person name="Grigoriev I.V."/>
            <person name="Nagy L.G."/>
            <person name="Martin F."/>
            <person name="Kauserud H."/>
        </authorList>
    </citation>
    <scope>NUCLEOTIDE SEQUENCE</scope>
    <source>
        <strain evidence="3">CBHHK002</strain>
    </source>
</reference>
<feature type="chain" id="PRO_5041898359" evidence="2">
    <location>
        <begin position="20"/>
        <end position="283"/>
    </location>
</feature>
<feature type="region of interest" description="Disordered" evidence="1">
    <location>
        <begin position="24"/>
        <end position="56"/>
    </location>
</feature>
<name>A0AAD6Z1X2_9AGAR</name>
<protein>
    <submittedName>
        <fullName evidence="3">Uncharacterized protein</fullName>
    </submittedName>
</protein>
<proteinExistence type="predicted"/>
<comment type="caution">
    <text evidence="3">The sequence shown here is derived from an EMBL/GenBank/DDBJ whole genome shotgun (WGS) entry which is preliminary data.</text>
</comment>
<dbReference type="Proteomes" id="UP001218218">
    <property type="component" value="Unassembled WGS sequence"/>
</dbReference>
<evidence type="ECO:0000313" key="3">
    <source>
        <dbReference type="EMBL" id="KAJ7304520.1"/>
    </source>
</evidence>
<keyword evidence="2" id="KW-0732">Signal</keyword>
<evidence type="ECO:0000313" key="4">
    <source>
        <dbReference type="Proteomes" id="UP001218218"/>
    </source>
</evidence>
<organism evidence="3 4">
    <name type="scientific">Mycena albidolilacea</name>
    <dbReference type="NCBI Taxonomy" id="1033008"/>
    <lineage>
        <taxon>Eukaryota</taxon>
        <taxon>Fungi</taxon>
        <taxon>Dikarya</taxon>
        <taxon>Basidiomycota</taxon>
        <taxon>Agaricomycotina</taxon>
        <taxon>Agaricomycetes</taxon>
        <taxon>Agaricomycetidae</taxon>
        <taxon>Agaricales</taxon>
        <taxon>Marasmiineae</taxon>
        <taxon>Mycenaceae</taxon>
        <taxon>Mycena</taxon>
    </lineage>
</organism>
<dbReference type="EMBL" id="JARIHO010000101">
    <property type="protein sequence ID" value="KAJ7304520.1"/>
    <property type="molecule type" value="Genomic_DNA"/>
</dbReference>
<dbReference type="AlphaFoldDB" id="A0AAD6Z1X2"/>
<feature type="signal peptide" evidence="2">
    <location>
        <begin position="1"/>
        <end position="19"/>
    </location>
</feature>
<sequence length="283" mass="29331">MRFALTLVFAALSTGLAAAVTPTTTGFQSLNPDPSVLEGQTDLGRRAPAPRPAAGLPLTNAKRLQRGFPLKKPAVRRHGDAHIAKRSGTPPVSYTANIQVTETGSGSVLGYVSSSMNAFGEYSLQDGQTGALSVTFSYQPEDVSAPLDVTINNVAYDGSPTFFGGIKGFGSASSDLVSGSSNYCFLGSTVQTPSGTGPTDGANSFTDKTRIAEQIESAIWHYDPATASLTPQWFNSDSSAPATTLVYMAGEQAFGFVGDFAAFTNSYGPTAGAVVTFTVVPAV</sequence>